<dbReference type="Pfam" id="PF00149">
    <property type="entry name" value="Metallophos"/>
    <property type="match status" value="1"/>
</dbReference>
<keyword evidence="1" id="KW-0732">Signal</keyword>
<feature type="domain" description="Calcineurin-like phosphoesterase C-terminal" evidence="3">
    <location>
        <begin position="355"/>
        <end position="517"/>
    </location>
</feature>
<dbReference type="InterPro" id="IPR004843">
    <property type="entry name" value="Calcineurin-like_PHP"/>
</dbReference>
<dbReference type="RefSeq" id="WP_010260936.1">
    <property type="nucleotide sequence ID" value="NZ_CAEG01000006.1"/>
</dbReference>
<evidence type="ECO:0000259" key="3">
    <source>
        <dbReference type="Pfam" id="PF16370"/>
    </source>
</evidence>
<name>A0A1H4DI13_9BACT</name>
<dbReference type="InterPro" id="IPR029052">
    <property type="entry name" value="Metallo-depent_PP-like"/>
</dbReference>
<dbReference type="PROSITE" id="PS51257">
    <property type="entry name" value="PROKAR_LIPOPROTEIN"/>
    <property type="match status" value="1"/>
</dbReference>
<dbReference type="Proteomes" id="UP000183253">
    <property type="component" value="Unassembled WGS sequence"/>
</dbReference>
<evidence type="ECO:0000259" key="2">
    <source>
        <dbReference type="Pfam" id="PF00149"/>
    </source>
</evidence>
<dbReference type="GO" id="GO:0016787">
    <property type="term" value="F:hydrolase activity"/>
    <property type="evidence" value="ECO:0007669"/>
    <property type="project" value="InterPro"/>
</dbReference>
<sequence length="528" mass="57965">MTRLLNCFLSAALVSTLLAGCSSDSSSEGPVPPPAGDGNICGYVRCDGRGIAGVVVSDGANVVKTDAEGYYSFTSDLATADFVRISIPSGYETARDGILPTFYAAIDPAEPGTQRFDFDLTAVDNTRHLLLVMADVHISGRKPGYPNDSGTVVAELDAKQCRERFIPALTAHAASAAAGYRVYGLNLGDMTHSEYWYSKNYSFPQYIEAMKGADFPIFHAIGNHDYCHKVADDTADAQYKAALGPTYYSFNLGRIHYIVLDDMVYKGSNAYSTRIDDRQMEWLRKDLAATDPAIRDVVVAMHVPTVNGLQTDGSYKKALENFDEFYALFADYNLTVMSGHWHHAHSIRIGDKAAEYILPAACGTWWYKLLCIDGTPAAFAAWTVNGTSMSHRIVPIGDEYAAERYRVYNKGVTTNTGTVAPGTASDPAGGSPAVLVNLWEMRPDWTFDCYENGVPTSGRLTRVARYDPIHRDFCNQGLIGWQRYSWCATVRTADHWLQYAPADPAAAIRITVTNHKGTLLHVIDTKIE</sequence>
<dbReference type="PANTHER" id="PTHR43143">
    <property type="entry name" value="METALLOPHOSPHOESTERASE, CALCINEURIN SUPERFAMILY"/>
    <property type="match status" value="1"/>
</dbReference>
<evidence type="ECO:0000259" key="4">
    <source>
        <dbReference type="Pfam" id="PF16371"/>
    </source>
</evidence>
<dbReference type="InterPro" id="IPR051918">
    <property type="entry name" value="STPP_CPPED1"/>
</dbReference>
<feature type="signal peptide" evidence="1">
    <location>
        <begin position="1"/>
        <end position="19"/>
    </location>
</feature>
<dbReference type="Pfam" id="PF16370">
    <property type="entry name" value="MetallophosC"/>
    <property type="match status" value="1"/>
</dbReference>
<evidence type="ECO:0000313" key="6">
    <source>
        <dbReference type="Proteomes" id="UP000183253"/>
    </source>
</evidence>
<feature type="domain" description="Calcineurin-like phosphoesterase" evidence="2">
    <location>
        <begin position="130"/>
        <end position="343"/>
    </location>
</feature>
<dbReference type="InterPro" id="IPR032285">
    <property type="entry name" value="Metallophos_N"/>
</dbReference>
<keyword evidence="6" id="KW-1185">Reference proteome</keyword>
<accession>A0A1H4DI13</accession>
<gene>
    <name evidence="5" type="ORF">SAMN05444145_105298</name>
</gene>
<dbReference type="Gene3D" id="3.60.21.10">
    <property type="match status" value="1"/>
</dbReference>
<protein>
    <submittedName>
        <fullName evidence="5">Calcineurin-like phosphoesterase</fullName>
    </submittedName>
</protein>
<proteinExistence type="predicted"/>
<evidence type="ECO:0000256" key="1">
    <source>
        <dbReference type="SAM" id="SignalP"/>
    </source>
</evidence>
<dbReference type="Pfam" id="PF16371">
    <property type="entry name" value="MetallophosN"/>
    <property type="match status" value="1"/>
</dbReference>
<dbReference type="SUPFAM" id="SSF56300">
    <property type="entry name" value="Metallo-dependent phosphatases"/>
    <property type="match status" value="1"/>
</dbReference>
<dbReference type="EMBL" id="FNRI01000005">
    <property type="protein sequence ID" value="SEA72395.1"/>
    <property type="molecule type" value="Genomic_DNA"/>
</dbReference>
<feature type="chain" id="PRO_5010161858" evidence="1">
    <location>
        <begin position="20"/>
        <end position="528"/>
    </location>
</feature>
<organism evidence="5 6">
    <name type="scientific">Alistipes timonensis JC136</name>
    <dbReference type="NCBI Taxonomy" id="1033731"/>
    <lineage>
        <taxon>Bacteria</taxon>
        <taxon>Pseudomonadati</taxon>
        <taxon>Bacteroidota</taxon>
        <taxon>Bacteroidia</taxon>
        <taxon>Bacteroidales</taxon>
        <taxon>Rikenellaceae</taxon>
        <taxon>Alistipes</taxon>
    </lineage>
</organism>
<dbReference type="AlphaFoldDB" id="A0A1H4DI13"/>
<dbReference type="STRING" id="1033731.SAMN05444145_105298"/>
<evidence type="ECO:0000313" key="5">
    <source>
        <dbReference type="EMBL" id="SEA72395.1"/>
    </source>
</evidence>
<reference evidence="5 6" key="1">
    <citation type="submission" date="2016-10" db="EMBL/GenBank/DDBJ databases">
        <authorList>
            <person name="de Groot N.N."/>
        </authorList>
    </citation>
    <scope>NUCLEOTIDE SEQUENCE [LARGE SCALE GENOMIC DNA]</scope>
    <source>
        <strain evidence="5 6">DSM 25383</strain>
    </source>
</reference>
<feature type="domain" description="Calcineurin-like phosphoesterase N-terminal" evidence="4">
    <location>
        <begin position="42"/>
        <end position="119"/>
    </location>
</feature>
<dbReference type="OrthoDB" id="9816081at2"/>
<dbReference type="PANTHER" id="PTHR43143:SF1">
    <property type="entry name" value="SERINE_THREONINE-PROTEIN PHOSPHATASE CPPED1"/>
    <property type="match status" value="1"/>
</dbReference>
<dbReference type="InterPro" id="IPR032288">
    <property type="entry name" value="Metallophos_C"/>
</dbReference>